<feature type="compositionally biased region" description="Acidic residues" evidence="3">
    <location>
        <begin position="34"/>
        <end position="47"/>
    </location>
</feature>
<dbReference type="Gene3D" id="3.10.129.10">
    <property type="entry name" value="Hotdog Thioesterase"/>
    <property type="match status" value="1"/>
</dbReference>
<keyword evidence="5" id="KW-1185">Reference proteome</keyword>
<feature type="compositionally biased region" description="Basic and acidic residues" evidence="3">
    <location>
        <begin position="310"/>
        <end position="324"/>
    </location>
</feature>
<evidence type="ECO:0000313" key="4">
    <source>
        <dbReference type="EMBL" id="GJN92976.1"/>
    </source>
</evidence>
<dbReference type="InterPro" id="IPR029069">
    <property type="entry name" value="HotDog_dom_sf"/>
</dbReference>
<dbReference type="PANTHER" id="PTHR12475">
    <property type="match status" value="1"/>
</dbReference>
<accession>A0AAV5GKW6</accession>
<dbReference type="CDD" id="cd00586">
    <property type="entry name" value="4HBT"/>
    <property type="match status" value="1"/>
</dbReference>
<dbReference type="SUPFAM" id="SSF54637">
    <property type="entry name" value="Thioesterase/thiol ester dehydrase-isomerase"/>
    <property type="match status" value="1"/>
</dbReference>
<dbReference type="PANTHER" id="PTHR12475:SF4">
    <property type="entry name" value="PROTEIN THEM6"/>
    <property type="match status" value="1"/>
</dbReference>
<reference evidence="4 5" key="1">
    <citation type="submission" date="2021-12" db="EMBL/GenBank/DDBJ databases">
        <title>High titer production of polyol ester of fatty acids by Rhodotorula paludigena BS15 towards product separation-free biomass refinery.</title>
        <authorList>
            <person name="Mano J."/>
            <person name="Ono H."/>
            <person name="Tanaka T."/>
            <person name="Naito K."/>
            <person name="Sushida H."/>
            <person name="Ike M."/>
            <person name="Tokuyasu K."/>
            <person name="Kitaoka M."/>
        </authorList>
    </citation>
    <scope>NUCLEOTIDE SEQUENCE [LARGE SCALE GENOMIC DNA]</scope>
    <source>
        <strain evidence="4 5">BS15</strain>
    </source>
</reference>
<organism evidence="4 5">
    <name type="scientific">Rhodotorula paludigena</name>
    <dbReference type="NCBI Taxonomy" id="86838"/>
    <lineage>
        <taxon>Eukaryota</taxon>
        <taxon>Fungi</taxon>
        <taxon>Dikarya</taxon>
        <taxon>Basidiomycota</taxon>
        <taxon>Pucciniomycotina</taxon>
        <taxon>Microbotryomycetes</taxon>
        <taxon>Sporidiobolales</taxon>
        <taxon>Sporidiobolaceae</taxon>
        <taxon>Rhodotorula</taxon>
    </lineage>
</organism>
<gene>
    <name evidence="4" type="ORF">Rhopal_006021-T1</name>
</gene>
<dbReference type="EMBL" id="BQKY01000012">
    <property type="protein sequence ID" value="GJN92976.1"/>
    <property type="molecule type" value="Genomic_DNA"/>
</dbReference>
<sequence length="745" mass="82083">MASFCIDLPALPPTPAGTRSKRRLSSHAASPDPYDYDDGDDGMIDDDSAQHGKRSKRSRGANAATSGSPNRAAIGGAAAAQPQRALSDKEKEQRRVARMIRNRSELREPAPRLITRNAHVRLPISPSTDAAQASRDRKKEHTAFLERRVAELEHLLRQAGHKVPAPSAPSYFASTVQPYSQQVRAPPRSQRATSVADEDQMGRAADLEDENDALRSQLHLEQQESAQLRARLEIAEDELDRLAPMAALAADAPFSPFSGTSTPLPGFEPTFAFDTPNLSPLPQPEERAYLQACERQRRLATRHASTDLATAHDDDPQHAGEKQGTDSSRLVAREDDTSLPRKLSSTAPSLAGDDIASTPPATESYLELDDVTVSPVWSDWVKGVSAASAATKCSAEQQAVIDTVGDESALAFLDLSFLQDGPVTAAYPDTNTLFIVPRCFPFRHQPLEMGVLHLPAPATVAVGAAATALLAADSSSLLASLVKKLLAVLLVLNWRSLPFSWHIGFWRTVPELYVRIWRRGEERAMAIARDPFEVKSVTEGRVGFSEGDYNFHMSNSSYGKVSDAARFRYLLELVGPAMGFGIWSPLAATAYSFYREIPLGAKYEIESRIVSWDDKWLYYLSRFTTAPKKGSKERTLCCISFQRSCFKLRGSRLTIPPARVLALSGVGPDRSNWERTLALKKAGRVRQWLEYGGALVAQKQGKWNGPLPAAEPGWERDGLEMYEEKRLERLPVAQRFGETQDWVNL</sequence>
<dbReference type="Proteomes" id="UP001342314">
    <property type="component" value="Unassembled WGS sequence"/>
</dbReference>
<feature type="region of interest" description="Disordered" evidence="3">
    <location>
        <begin position="307"/>
        <end position="361"/>
    </location>
</feature>
<name>A0AAV5GKW6_9BASI</name>
<evidence type="ECO:0000313" key="5">
    <source>
        <dbReference type="Proteomes" id="UP001342314"/>
    </source>
</evidence>
<feature type="region of interest" description="Disordered" evidence="3">
    <location>
        <begin position="178"/>
        <end position="201"/>
    </location>
</feature>
<comment type="caution">
    <text evidence="4">The sequence shown here is derived from an EMBL/GenBank/DDBJ whole genome shotgun (WGS) entry which is preliminary data.</text>
</comment>
<dbReference type="Pfam" id="PF13279">
    <property type="entry name" value="4HBT_2"/>
    <property type="match status" value="1"/>
</dbReference>
<keyword evidence="2" id="KW-0175">Coiled coil</keyword>
<feature type="region of interest" description="Disordered" evidence="3">
    <location>
        <begin position="1"/>
        <end position="108"/>
    </location>
</feature>
<dbReference type="InterPro" id="IPR051490">
    <property type="entry name" value="THEM6_lcsJ_thioesterase"/>
</dbReference>
<comment type="similarity">
    <text evidence="1">Belongs to the lcsJ thioesterase family.</text>
</comment>
<protein>
    <submittedName>
        <fullName evidence="4">Uncharacterized protein</fullName>
    </submittedName>
</protein>
<evidence type="ECO:0000256" key="2">
    <source>
        <dbReference type="SAM" id="Coils"/>
    </source>
</evidence>
<feature type="coiled-coil region" evidence="2">
    <location>
        <begin position="204"/>
        <end position="238"/>
    </location>
</feature>
<evidence type="ECO:0000256" key="3">
    <source>
        <dbReference type="SAM" id="MobiDB-lite"/>
    </source>
</evidence>
<dbReference type="AlphaFoldDB" id="A0AAV5GKW6"/>
<feature type="compositionally biased region" description="Basic and acidic residues" evidence="3">
    <location>
        <begin position="86"/>
        <end position="95"/>
    </location>
</feature>
<dbReference type="Gene3D" id="1.20.5.170">
    <property type="match status" value="1"/>
</dbReference>
<proteinExistence type="inferred from homology"/>
<evidence type="ECO:0000256" key="1">
    <source>
        <dbReference type="ARBA" id="ARBA00038476"/>
    </source>
</evidence>
<feature type="compositionally biased region" description="Low complexity" evidence="3">
    <location>
        <begin position="71"/>
        <end position="85"/>
    </location>
</feature>